<name>A0A7L6BIG2_LIMRT</name>
<evidence type="ECO:0000313" key="3">
    <source>
        <dbReference type="Proteomes" id="UP000510868"/>
    </source>
</evidence>
<reference evidence="2 3" key="1">
    <citation type="submission" date="2020-07" db="EMBL/GenBank/DDBJ databases">
        <title>Genome sequence of Lactobacillus reuteri CNEI-KCA3 isolated from the faeces of a reared-broiler chicken, South-East Nigeria, reveals presence of CRISPR arrays.</title>
        <authorList>
            <person name="Anukam K.C."/>
            <person name="Ibezim C.N."/>
            <person name="BeecK W.V."/>
            <person name="Allonsius C."/>
            <person name="Broek M.D."/>
            <person name="Tuyaerts I."/>
            <person name="Attama A."/>
            <person name="Esimone C.O."/>
            <person name="Lebeer S."/>
        </authorList>
    </citation>
    <scope>NUCLEOTIDE SEQUENCE [LARGE SCALE GENOMIC DNA]</scope>
    <source>
        <strain evidence="2 3">CNEI-KCA3</strain>
    </source>
</reference>
<organism evidence="2 3">
    <name type="scientific">Limosilactobacillus reuteri</name>
    <name type="common">Lactobacillus reuteri</name>
    <dbReference type="NCBI Taxonomy" id="1598"/>
    <lineage>
        <taxon>Bacteria</taxon>
        <taxon>Bacillati</taxon>
        <taxon>Bacillota</taxon>
        <taxon>Bacilli</taxon>
        <taxon>Lactobacillales</taxon>
        <taxon>Lactobacillaceae</taxon>
        <taxon>Limosilactobacillus</taxon>
    </lineage>
</organism>
<feature type="region of interest" description="Disordered" evidence="1">
    <location>
        <begin position="64"/>
        <end position="94"/>
    </location>
</feature>
<protein>
    <submittedName>
        <fullName evidence="2">Uncharacterized protein</fullName>
    </submittedName>
</protein>
<feature type="compositionally biased region" description="Basic and acidic residues" evidence="1">
    <location>
        <begin position="80"/>
        <end position="94"/>
    </location>
</feature>
<dbReference type="Proteomes" id="UP000510868">
    <property type="component" value="Chromosome"/>
</dbReference>
<dbReference type="AlphaFoldDB" id="A0A7L6BIG2"/>
<sequence length="94" mass="11211">MSWLEVPAGVEMPTTTTYERAVKRRKAKFDAWYESQYIEPTPQEKYNLAMQNYWSTKEHNEKVNKRRAKRGLEPLPMPEKPNKRDYMTEEGGNK</sequence>
<accession>A0A7L6BIG2</accession>
<proteinExistence type="predicted"/>
<dbReference type="EMBL" id="CP059275">
    <property type="protein sequence ID" value="QLQ62011.1"/>
    <property type="molecule type" value="Genomic_DNA"/>
</dbReference>
<evidence type="ECO:0000313" key="2">
    <source>
        <dbReference type="EMBL" id="QLQ62011.1"/>
    </source>
</evidence>
<gene>
    <name evidence="2" type="ORF">HHK02_01410</name>
</gene>
<dbReference type="RefSeq" id="WP_181462651.1">
    <property type="nucleotide sequence ID" value="NZ_CP059275.1"/>
</dbReference>
<evidence type="ECO:0000256" key="1">
    <source>
        <dbReference type="SAM" id="MobiDB-lite"/>
    </source>
</evidence>